<sequence length="771" mass="84033">MDDIIQHLVGDSGDAHSDSRLLSQSSLGIATVTELSQELGRRVDASKEAIVCTLRDNRRAFEHAVSETDKAQGTIDELLRGVDDMQALLGDERSGIHARLADAAQRETRLRSQMLENGAVLACMRLLAQLNANLHSMDVLIREGKLEQAAEMILVIERKLSDAVAISGTRILGVLESRVSLAKAHVKHNVTDALQRLLVISVDDTLAQLSTPVASSEKRPEYDNGVGSLLAALDTLGVKDEVLTAYGARFVRYFIRPVLATPAISLDKSFTCDGAQQFGVKRSSQANSITNPAAVCSIVTNAFAFANRVLLPNRPASGSNEQVTNTSSLWTCQCLLDVANMVLERCFLTCIPTTRQELGSFRSTTDLLLEFESQLFGLCPSSASDITDKPIHSAVNCLDETFVKRRCDYTQQRVRELADDPSFAVFSLEQHQVWSPELVRDMVSSSVGDISRLLVKAVEQVVAQHPTSTSGVTNAALVYPKCSISRSVHELVVELYQLVNEAALSIDSPSQFSLLLSTARHVLDLFRALYLTLHRAQLTRIPALAWQFFNDCLYASHHAGIVAQLIPILSANAAGDLEGSDRWLESAHWFFSAGSTLATSVVLREASELKALVTDNRDAFYDVASEGKKAQLAKSRKQMHLAVSQLTRAMQPPVVTPLIFYQTLGLYIDAVCEVTIETIVGIRDIGVDDSQVLSEHCRGMSTLITLFQLDECSLEPYQNLLTATRGLLSLSGASTEADTLLCSDSETETPAFGSQLPPSGNIVESSARLAR</sequence>
<protein>
    <submittedName>
        <fullName evidence="1">Centromere/kinetochore protein zw10</fullName>
    </submittedName>
</protein>
<evidence type="ECO:0000313" key="1">
    <source>
        <dbReference type="EMBL" id="KAJ2892451.1"/>
    </source>
</evidence>
<gene>
    <name evidence="1" type="primary">ZW10</name>
    <name evidence="1" type="ORF">IWW38_003217</name>
</gene>
<dbReference type="EMBL" id="JANBVB010000729">
    <property type="protein sequence ID" value="KAJ2892451.1"/>
    <property type="molecule type" value="Genomic_DNA"/>
</dbReference>
<feature type="non-terminal residue" evidence="1">
    <location>
        <position position="771"/>
    </location>
</feature>
<accession>A0ACC1M335</accession>
<reference evidence="1" key="1">
    <citation type="submission" date="2022-07" db="EMBL/GenBank/DDBJ databases">
        <title>Phylogenomic reconstructions and comparative analyses of Kickxellomycotina fungi.</title>
        <authorList>
            <person name="Reynolds N.K."/>
            <person name="Stajich J.E."/>
            <person name="Barry K."/>
            <person name="Grigoriev I.V."/>
            <person name="Crous P."/>
            <person name="Smith M.E."/>
        </authorList>
    </citation>
    <scope>NUCLEOTIDE SEQUENCE</scope>
    <source>
        <strain evidence="1">CBS 190363</strain>
    </source>
</reference>
<evidence type="ECO:0000313" key="2">
    <source>
        <dbReference type="Proteomes" id="UP001139981"/>
    </source>
</evidence>
<proteinExistence type="predicted"/>
<dbReference type="Proteomes" id="UP001139981">
    <property type="component" value="Unassembled WGS sequence"/>
</dbReference>
<organism evidence="1 2">
    <name type="scientific">Coemansia aciculifera</name>
    <dbReference type="NCBI Taxonomy" id="417176"/>
    <lineage>
        <taxon>Eukaryota</taxon>
        <taxon>Fungi</taxon>
        <taxon>Fungi incertae sedis</taxon>
        <taxon>Zoopagomycota</taxon>
        <taxon>Kickxellomycotina</taxon>
        <taxon>Kickxellomycetes</taxon>
        <taxon>Kickxellales</taxon>
        <taxon>Kickxellaceae</taxon>
        <taxon>Coemansia</taxon>
    </lineage>
</organism>
<comment type="caution">
    <text evidence="1">The sequence shown here is derived from an EMBL/GenBank/DDBJ whole genome shotgun (WGS) entry which is preliminary data.</text>
</comment>
<keyword evidence="2" id="KW-1185">Reference proteome</keyword>
<name>A0ACC1M335_9FUNG</name>